<dbReference type="Gene3D" id="1.10.10.10">
    <property type="entry name" value="Winged helix-like DNA-binding domain superfamily/Winged helix DNA-binding domain"/>
    <property type="match status" value="1"/>
</dbReference>
<accession>A0A9X1SY01</accession>
<feature type="domain" description="HTH luxR-type" evidence="5">
    <location>
        <begin position="24"/>
        <end position="89"/>
    </location>
</feature>
<dbReference type="InterPro" id="IPR036388">
    <property type="entry name" value="WH-like_DNA-bd_sf"/>
</dbReference>
<keyword evidence="2" id="KW-0238">DNA-binding</keyword>
<comment type="caution">
    <text evidence="6">The sequence shown here is derived from an EMBL/GenBank/DDBJ whole genome shotgun (WGS) entry which is preliminary data.</text>
</comment>
<sequence>MDVNPVPVRRGPRTSQAMLVPGGPAERIAILSPREREAVRLVAEGLSNAEITQRLVISPATAKAHVNRALRKCGCRDRAQLVILAYEGGLVKVGGRTG</sequence>
<dbReference type="CDD" id="cd06170">
    <property type="entry name" value="LuxR_C_like"/>
    <property type="match status" value="1"/>
</dbReference>
<evidence type="ECO:0000256" key="4">
    <source>
        <dbReference type="SAM" id="MobiDB-lite"/>
    </source>
</evidence>
<feature type="region of interest" description="Disordered" evidence="4">
    <location>
        <begin position="1"/>
        <end position="20"/>
    </location>
</feature>
<evidence type="ECO:0000313" key="6">
    <source>
        <dbReference type="EMBL" id="MCD5315775.1"/>
    </source>
</evidence>
<keyword evidence="3" id="KW-0804">Transcription</keyword>
<evidence type="ECO:0000256" key="2">
    <source>
        <dbReference type="ARBA" id="ARBA00023125"/>
    </source>
</evidence>
<protein>
    <submittedName>
        <fullName evidence="6">Helix-turn-helix transcriptional regulator</fullName>
    </submittedName>
</protein>
<dbReference type="SMART" id="SM00421">
    <property type="entry name" value="HTH_LUXR"/>
    <property type="match status" value="1"/>
</dbReference>
<reference evidence="6" key="1">
    <citation type="submission" date="2021-11" db="EMBL/GenBank/DDBJ databases">
        <title>Streptomyces corallinus and Kineosporia corallina sp. nov., two new coral-derived marine actinobacteria.</title>
        <authorList>
            <person name="Buangrab K."/>
            <person name="Sutthacheep M."/>
            <person name="Yeemin T."/>
            <person name="Harunari E."/>
            <person name="Igarashi Y."/>
            <person name="Sripreechasak P."/>
            <person name="Kanchanasin P."/>
            <person name="Tanasupawat S."/>
            <person name="Phongsopitanun W."/>
        </authorList>
    </citation>
    <scope>NUCLEOTIDE SEQUENCE</scope>
    <source>
        <strain evidence="6">JCM 31032</strain>
    </source>
</reference>
<evidence type="ECO:0000259" key="5">
    <source>
        <dbReference type="PROSITE" id="PS50043"/>
    </source>
</evidence>
<dbReference type="InterPro" id="IPR016032">
    <property type="entry name" value="Sig_transdc_resp-reg_C-effctor"/>
</dbReference>
<keyword evidence="7" id="KW-1185">Reference proteome</keyword>
<dbReference type="PANTHER" id="PTHR44688">
    <property type="entry name" value="DNA-BINDING TRANSCRIPTIONAL ACTIVATOR DEVR_DOSR"/>
    <property type="match status" value="1"/>
</dbReference>
<dbReference type="SUPFAM" id="SSF46894">
    <property type="entry name" value="C-terminal effector domain of the bipartite response regulators"/>
    <property type="match status" value="1"/>
</dbReference>
<dbReference type="PRINTS" id="PR00038">
    <property type="entry name" value="HTHLUXR"/>
</dbReference>
<dbReference type="Proteomes" id="UP001138997">
    <property type="component" value="Unassembled WGS sequence"/>
</dbReference>
<organism evidence="6 7">
    <name type="scientific">Kineosporia babensis</name>
    <dbReference type="NCBI Taxonomy" id="499548"/>
    <lineage>
        <taxon>Bacteria</taxon>
        <taxon>Bacillati</taxon>
        <taxon>Actinomycetota</taxon>
        <taxon>Actinomycetes</taxon>
        <taxon>Kineosporiales</taxon>
        <taxon>Kineosporiaceae</taxon>
        <taxon>Kineosporia</taxon>
    </lineage>
</organism>
<dbReference type="EMBL" id="JAJOMB010000024">
    <property type="protein sequence ID" value="MCD5315775.1"/>
    <property type="molecule type" value="Genomic_DNA"/>
</dbReference>
<evidence type="ECO:0000256" key="3">
    <source>
        <dbReference type="ARBA" id="ARBA00023163"/>
    </source>
</evidence>
<proteinExistence type="predicted"/>
<dbReference type="GO" id="GO:0003677">
    <property type="term" value="F:DNA binding"/>
    <property type="evidence" value="ECO:0007669"/>
    <property type="project" value="UniProtKB-KW"/>
</dbReference>
<dbReference type="InterPro" id="IPR000792">
    <property type="entry name" value="Tscrpt_reg_LuxR_C"/>
</dbReference>
<dbReference type="GO" id="GO:0006355">
    <property type="term" value="P:regulation of DNA-templated transcription"/>
    <property type="evidence" value="ECO:0007669"/>
    <property type="project" value="InterPro"/>
</dbReference>
<dbReference type="RefSeq" id="WP_231448595.1">
    <property type="nucleotide sequence ID" value="NZ_JAJOMB010000024.1"/>
</dbReference>
<evidence type="ECO:0000256" key="1">
    <source>
        <dbReference type="ARBA" id="ARBA00023015"/>
    </source>
</evidence>
<dbReference type="PANTHER" id="PTHR44688:SF16">
    <property type="entry name" value="DNA-BINDING TRANSCRIPTIONAL ACTIVATOR DEVR_DOSR"/>
    <property type="match status" value="1"/>
</dbReference>
<evidence type="ECO:0000313" key="7">
    <source>
        <dbReference type="Proteomes" id="UP001138997"/>
    </source>
</evidence>
<dbReference type="AlphaFoldDB" id="A0A9X1SY01"/>
<keyword evidence="1" id="KW-0805">Transcription regulation</keyword>
<dbReference type="PROSITE" id="PS50043">
    <property type="entry name" value="HTH_LUXR_2"/>
    <property type="match status" value="1"/>
</dbReference>
<name>A0A9X1SY01_9ACTN</name>
<gene>
    <name evidence="6" type="ORF">LR394_33250</name>
</gene>
<dbReference type="Pfam" id="PF00196">
    <property type="entry name" value="GerE"/>
    <property type="match status" value="1"/>
</dbReference>